<protein>
    <submittedName>
        <fullName evidence="2">Uncharacterized protein</fullName>
    </submittedName>
</protein>
<feature type="compositionally biased region" description="Basic and acidic residues" evidence="1">
    <location>
        <begin position="44"/>
        <end position="65"/>
    </location>
</feature>
<dbReference type="EMBL" id="JANPWB010000011">
    <property type="protein sequence ID" value="KAJ1128321.1"/>
    <property type="molecule type" value="Genomic_DNA"/>
</dbReference>
<keyword evidence="3" id="KW-1185">Reference proteome</keyword>
<dbReference type="Proteomes" id="UP001066276">
    <property type="component" value="Chromosome 7"/>
</dbReference>
<comment type="caution">
    <text evidence="2">The sequence shown here is derived from an EMBL/GenBank/DDBJ whole genome shotgun (WGS) entry which is preliminary data.</text>
</comment>
<feature type="compositionally biased region" description="Polar residues" evidence="1">
    <location>
        <begin position="87"/>
        <end position="104"/>
    </location>
</feature>
<reference evidence="2" key="1">
    <citation type="journal article" date="2022" name="bioRxiv">
        <title>Sequencing and chromosome-scale assembly of the giantPleurodeles waltlgenome.</title>
        <authorList>
            <person name="Brown T."/>
            <person name="Elewa A."/>
            <person name="Iarovenko S."/>
            <person name="Subramanian E."/>
            <person name="Araus A.J."/>
            <person name="Petzold A."/>
            <person name="Susuki M."/>
            <person name="Suzuki K.-i.T."/>
            <person name="Hayashi T."/>
            <person name="Toyoda A."/>
            <person name="Oliveira C."/>
            <person name="Osipova E."/>
            <person name="Leigh N.D."/>
            <person name="Simon A."/>
            <person name="Yun M.H."/>
        </authorList>
    </citation>
    <scope>NUCLEOTIDE SEQUENCE</scope>
    <source>
        <strain evidence="2">20211129_DDA</strain>
        <tissue evidence="2">Liver</tissue>
    </source>
</reference>
<name>A0AAV7PLS8_PLEWA</name>
<evidence type="ECO:0000256" key="1">
    <source>
        <dbReference type="SAM" id="MobiDB-lite"/>
    </source>
</evidence>
<evidence type="ECO:0000313" key="2">
    <source>
        <dbReference type="EMBL" id="KAJ1128321.1"/>
    </source>
</evidence>
<feature type="region of interest" description="Disordered" evidence="1">
    <location>
        <begin position="29"/>
        <end position="104"/>
    </location>
</feature>
<dbReference type="AlphaFoldDB" id="A0AAV7PLS8"/>
<sequence>MKSAKNRKPSPRQFFLLKKKLCCAAYEELEKSESVSTATTGLTEAKRNNARTEHINKEQLTDARKRNNARTDINKEQLTNAAPMPGSGTTPELTPTRSSSPMQLTDGSLLWGSSLYPTPGTKYVAGRFANKQRVVFKVACR</sequence>
<proteinExistence type="predicted"/>
<evidence type="ECO:0000313" key="3">
    <source>
        <dbReference type="Proteomes" id="UP001066276"/>
    </source>
</evidence>
<accession>A0AAV7PLS8</accession>
<organism evidence="2 3">
    <name type="scientific">Pleurodeles waltl</name>
    <name type="common">Iberian ribbed newt</name>
    <dbReference type="NCBI Taxonomy" id="8319"/>
    <lineage>
        <taxon>Eukaryota</taxon>
        <taxon>Metazoa</taxon>
        <taxon>Chordata</taxon>
        <taxon>Craniata</taxon>
        <taxon>Vertebrata</taxon>
        <taxon>Euteleostomi</taxon>
        <taxon>Amphibia</taxon>
        <taxon>Batrachia</taxon>
        <taxon>Caudata</taxon>
        <taxon>Salamandroidea</taxon>
        <taxon>Salamandridae</taxon>
        <taxon>Pleurodelinae</taxon>
        <taxon>Pleurodeles</taxon>
    </lineage>
</organism>
<gene>
    <name evidence="2" type="ORF">NDU88_006700</name>
</gene>